<keyword evidence="1" id="KW-0472">Membrane</keyword>
<evidence type="ECO:0000313" key="4">
    <source>
        <dbReference type="Proteomes" id="UP000069632"/>
    </source>
</evidence>
<proteinExistence type="predicted"/>
<evidence type="ECO:0000313" key="3">
    <source>
        <dbReference type="EMBL" id="CZE48510.1"/>
    </source>
</evidence>
<gene>
    <name evidence="3" type="ORF">ERS672216_01453</name>
</gene>
<keyword evidence="1" id="KW-0812">Transmembrane</keyword>
<feature type="chain" id="PRO_5007281542" evidence="2">
    <location>
        <begin position="19"/>
        <end position="66"/>
    </location>
</feature>
<name>A0A128EI36_9BACT</name>
<keyword evidence="2" id="KW-0732">Signal</keyword>
<organism evidence="3 4">
    <name type="scientific">Campylobacter geochelonis</name>
    <dbReference type="NCBI Taxonomy" id="1780362"/>
    <lineage>
        <taxon>Bacteria</taxon>
        <taxon>Pseudomonadati</taxon>
        <taxon>Campylobacterota</taxon>
        <taxon>Epsilonproteobacteria</taxon>
        <taxon>Campylobacterales</taxon>
        <taxon>Campylobacteraceae</taxon>
        <taxon>Campylobacter</taxon>
    </lineage>
</organism>
<dbReference type="AlphaFoldDB" id="A0A128EI36"/>
<protein>
    <submittedName>
        <fullName evidence="3">Uncharacterized protein</fullName>
    </submittedName>
</protein>
<dbReference type="Proteomes" id="UP000069632">
    <property type="component" value="Unassembled WGS sequence"/>
</dbReference>
<keyword evidence="1" id="KW-1133">Transmembrane helix</keyword>
<evidence type="ECO:0000256" key="1">
    <source>
        <dbReference type="SAM" id="Phobius"/>
    </source>
</evidence>
<keyword evidence="4" id="KW-1185">Reference proteome</keyword>
<sequence>MKKTIAFIITYIISTALAAWDNIANAGASASLLGGAFICAILYPFVNAFIDDLPNKNNCDLELPSL</sequence>
<reference evidence="3 4" key="1">
    <citation type="submission" date="2016-02" db="EMBL/GenBank/DDBJ databases">
        <authorList>
            <consortium name="Pathogen Informatics"/>
        </authorList>
    </citation>
    <scope>NUCLEOTIDE SEQUENCE [LARGE SCALE GENOMIC DNA]</scope>
    <source>
        <strain evidence="3 4">RC20</strain>
    </source>
</reference>
<accession>A0A128EI36</accession>
<dbReference type="RefSeq" id="WP_075540384.1">
    <property type="nucleotide sequence ID" value="NZ_CP053844.1"/>
</dbReference>
<dbReference type="EMBL" id="FIZP01000008">
    <property type="protein sequence ID" value="CZE48510.1"/>
    <property type="molecule type" value="Genomic_DNA"/>
</dbReference>
<evidence type="ECO:0000256" key="2">
    <source>
        <dbReference type="SAM" id="SignalP"/>
    </source>
</evidence>
<feature type="transmembrane region" description="Helical" evidence="1">
    <location>
        <begin position="28"/>
        <end position="46"/>
    </location>
</feature>
<feature type="signal peptide" evidence="2">
    <location>
        <begin position="1"/>
        <end position="18"/>
    </location>
</feature>